<evidence type="ECO:0000313" key="3">
    <source>
        <dbReference type="EMBL" id="GGC70888.1"/>
    </source>
</evidence>
<sequence length="184" mass="19569">MKRSSTRSTADRMGGAIARGTLEKASDAPRMQEVDVKLAHGEPANGVELFQPYGFTAVGQPPTTEGGKKRRAEVVLLFPTGARSHPIALMVGDRRYRLKGLQNGEVALHDDQGQKVHLSRAGVVLEVPEGKTITNKVGGVTMSLSKDGLDVTGGYIKHNGKRIDAEHRHDGVQPGSGTTGEPIA</sequence>
<evidence type="ECO:0000313" key="4">
    <source>
        <dbReference type="Proteomes" id="UP000637002"/>
    </source>
</evidence>
<gene>
    <name evidence="3" type="ORF">GCM10010994_31810</name>
</gene>
<name>A0A916UEP1_9HYPH</name>
<keyword evidence="4" id="KW-1185">Reference proteome</keyword>
<feature type="region of interest" description="Disordered" evidence="1">
    <location>
        <begin position="1"/>
        <end position="29"/>
    </location>
</feature>
<dbReference type="RefSeq" id="WP_188610149.1">
    <property type="nucleotide sequence ID" value="NZ_BMGG01000005.1"/>
</dbReference>
<organism evidence="3 4">
    <name type="scientific">Chelatococcus reniformis</name>
    <dbReference type="NCBI Taxonomy" id="1494448"/>
    <lineage>
        <taxon>Bacteria</taxon>
        <taxon>Pseudomonadati</taxon>
        <taxon>Pseudomonadota</taxon>
        <taxon>Alphaproteobacteria</taxon>
        <taxon>Hyphomicrobiales</taxon>
        <taxon>Chelatococcaceae</taxon>
        <taxon>Chelatococcus</taxon>
    </lineage>
</organism>
<proteinExistence type="predicted"/>
<evidence type="ECO:0000256" key="1">
    <source>
        <dbReference type="SAM" id="MobiDB-lite"/>
    </source>
</evidence>
<feature type="domain" description="Bacteriophage Mu Gp45 N-terminal" evidence="2">
    <location>
        <begin position="19"/>
        <end position="95"/>
    </location>
</feature>
<comment type="caution">
    <text evidence="3">The sequence shown here is derived from an EMBL/GenBank/DDBJ whole genome shotgun (WGS) entry which is preliminary data.</text>
</comment>
<accession>A0A916UEP1</accession>
<dbReference type="InterPro" id="IPR044033">
    <property type="entry name" value="GpV-like_apex"/>
</dbReference>
<dbReference type="Pfam" id="PF06890">
    <property type="entry name" value="Phage_Mu_Gp45"/>
    <property type="match status" value="1"/>
</dbReference>
<dbReference type="InterPro" id="IPR053861">
    <property type="entry name" value="Phage_Mu_Gp45_N"/>
</dbReference>
<dbReference type="Proteomes" id="UP000637002">
    <property type="component" value="Unassembled WGS sequence"/>
</dbReference>
<dbReference type="AlphaFoldDB" id="A0A916UEP1"/>
<reference evidence="3" key="1">
    <citation type="journal article" date="2014" name="Int. J. Syst. Evol. Microbiol.">
        <title>Complete genome sequence of Corynebacterium casei LMG S-19264T (=DSM 44701T), isolated from a smear-ripened cheese.</title>
        <authorList>
            <consortium name="US DOE Joint Genome Institute (JGI-PGF)"/>
            <person name="Walter F."/>
            <person name="Albersmeier A."/>
            <person name="Kalinowski J."/>
            <person name="Ruckert C."/>
        </authorList>
    </citation>
    <scope>NUCLEOTIDE SEQUENCE</scope>
    <source>
        <strain evidence="3">CGMCC 1.12919</strain>
    </source>
</reference>
<protein>
    <submittedName>
        <fullName evidence="3">Baseplate assembly protein</fullName>
    </submittedName>
</protein>
<dbReference type="Pfam" id="PF18946">
    <property type="entry name" value="Apex"/>
    <property type="match status" value="1"/>
</dbReference>
<feature type="compositionally biased region" description="Basic and acidic residues" evidence="1">
    <location>
        <begin position="161"/>
        <end position="171"/>
    </location>
</feature>
<feature type="region of interest" description="Disordered" evidence="1">
    <location>
        <begin position="161"/>
        <end position="184"/>
    </location>
</feature>
<reference evidence="3" key="2">
    <citation type="submission" date="2020-09" db="EMBL/GenBank/DDBJ databases">
        <authorList>
            <person name="Sun Q."/>
            <person name="Zhou Y."/>
        </authorList>
    </citation>
    <scope>NUCLEOTIDE SEQUENCE</scope>
    <source>
        <strain evidence="3">CGMCC 1.12919</strain>
    </source>
</reference>
<evidence type="ECO:0000259" key="2">
    <source>
        <dbReference type="Pfam" id="PF06890"/>
    </source>
</evidence>
<dbReference type="EMBL" id="BMGG01000005">
    <property type="protein sequence ID" value="GGC70888.1"/>
    <property type="molecule type" value="Genomic_DNA"/>
</dbReference>